<dbReference type="EMBL" id="LLXE01000242">
    <property type="protein sequence ID" value="KUM59106.1"/>
    <property type="molecule type" value="Genomic_DNA"/>
</dbReference>
<dbReference type="InterPro" id="IPR046341">
    <property type="entry name" value="SET_dom_sf"/>
</dbReference>
<dbReference type="OrthoDB" id="5984008at2759"/>
<dbReference type="Gene3D" id="2.170.270.10">
    <property type="entry name" value="SET domain"/>
    <property type="match status" value="1"/>
</dbReference>
<dbReference type="Proteomes" id="UP000055045">
    <property type="component" value="Unassembled WGS sequence"/>
</dbReference>
<comment type="caution">
    <text evidence="1">The sequence shown here is derived from an EMBL/GenBank/DDBJ whole genome shotgun (WGS) entry which is preliminary data.</text>
</comment>
<evidence type="ECO:0008006" key="3">
    <source>
        <dbReference type="Google" id="ProtNLM"/>
    </source>
</evidence>
<evidence type="ECO:0000313" key="1">
    <source>
        <dbReference type="EMBL" id="KUM59106.1"/>
    </source>
</evidence>
<dbReference type="InterPro" id="IPR053201">
    <property type="entry name" value="Flavunoidine_N-MTase"/>
</dbReference>
<protein>
    <recommendedName>
        <fullName evidence="3">SET domain-containing protein</fullName>
    </recommendedName>
</protein>
<organism evidence="1 2">
    <name type="scientific">Penicillium freii</name>
    <dbReference type="NCBI Taxonomy" id="48697"/>
    <lineage>
        <taxon>Eukaryota</taxon>
        <taxon>Fungi</taxon>
        <taxon>Dikarya</taxon>
        <taxon>Ascomycota</taxon>
        <taxon>Pezizomycotina</taxon>
        <taxon>Eurotiomycetes</taxon>
        <taxon>Eurotiomycetidae</taxon>
        <taxon>Eurotiales</taxon>
        <taxon>Aspergillaceae</taxon>
        <taxon>Penicillium</taxon>
    </lineage>
</organism>
<proteinExistence type="predicted"/>
<evidence type="ECO:0000313" key="2">
    <source>
        <dbReference type="Proteomes" id="UP000055045"/>
    </source>
</evidence>
<dbReference type="STRING" id="48697.A0A117NME6"/>
<gene>
    <name evidence="1" type="ORF">ACN42_g8039</name>
</gene>
<reference evidence="1 2" key="1">
    <citation type="submission" date="2015-10" db="EMBL/GenBank/DDBJ databases">
        <title>Genome sequencing of Penicillium freii.</title>
        <authorList>
            <person name="Nguyen H.D."/>
            <person name="Visagie C.M."/>
            <person name="Seifert K.A."/>
        </authorList>
    </citation>
    <scope>NUCLEOTIDE SEQUENCE [LARGE SCALE GENOMIC DNA]</scope>
    <source>
        <strain evidence="1 2">DAOM 242723</strain>
    </source>
</reference>
<dbReference type="AlphaFoldDB" id="A0A117NME6"/>
<dbReference type="SUPFAM" id="SSF82199">
    <property type="entry name" value="SET domain"/>
    <property type="match status" value="1"/>
</dbReference>
<accession>A0A117NME6</accession>
<dbReference type="PANTHER" id="PTHR12350">
    <property type="entry name" value="HISTONE-LYSINE N-METHYLTRANSFERASE-RELATED"/>
    <property type="match status" value="1"/>
</dbReference>
<keyword evidence="2" id="KW-1185">Reference proteome</keyword>
<sequence length="190" mass="21443">MTNTRLNDEGASEPPPLPARVNPDSCDSLNCLMVVKKTVDGSYFKSWAESKVDLPAGAVFACINGITPTSKQDYATTQSGPNMHFVFNSDLYYCNHSCAPSLECDTSTWEIRVSRKRPLRKGDVLTLFYPSTEWTMDREFECWCGAGKGICCGTIKGARDMNDRDLERYWLNDFIHELRKQEMSTRNSLG</sequence>
<name>A0A117NME6_PENFR</name>
<dbReference type="PANTHER" id="PTHR12350:SF19">
    <property type="entry name" value="SET DOMAIN-CONTAINING PROTEIN"/>
    <property type="match status" value="1"/>
</dbReference>